<evidence type="ECO:0000313" key="2">
    <source>
        <dbReference type="EMBL" id="RFB04958.1"/>
    </source>
</evidence>
<keyword evidence="1" id="KW-0472">Membrane</keyword>
<proteinExistence type="predicted"/>
<feature type="transmembrane region" description="Helical" evidence="1">
    <location>
        <begin position="12"/>
        <end position="29"/>
    </location>
</feature>
<dbReference type="AlphaFoldDB" id="A0A371RHL8"/>
<comment type="caution">
    <text evidence="2">The sequence shown here is derived from an EMBL/GenBank/DDBJ whole genome shotgun (WGS) entry which is preliminary data.</text>
</comment>
<organism evidence="2 3">
    <name type="scientific">Parvularcula marina</name>
    <dbReference type="NCBI Taxonomy" id="2292771"/>
    <lineage>
        <taxon>Bacteria</taxon>
        <taxon>Pseudomonadati</taxon>
        <taxon>Pseudomonadota</taxon>
        <taxon>Alphaproteobacteria</taxon>
        <taxon>Parvularculales</taxon>
        <taxon>Parvularculaceae</taxon>
        <taxon>Parvularcula</taxon>
    </lineage>
</organism>
<evidence type="ECO:0000313" key="3">
    <source>
        <dbReference type="Proteomes" id="UP000264589"/>
    </source>
</evidence>
<protein>
    <submittedName>
        <fullName evidence="2">Uncharacterized protein</fullName>
    </submittedName>
</protein>
<dbReference type="EMBL" id="QUQO01000001">
    <property type="protein sequence ID" value="RFB04958.1"/>
    <property type="molecule type" value="Genomic_DNA"/>
</dbReference>
<reference evidence="2 3" key="1">
    <citation type="submission" date="2018-08" db="EMBL/GenBank/DDBJ databases">
        <title>Parvularcula sp. SM1705, isolated from surface water of the South Sea China.</title>
        <authorList>
            <person name="Sun L."/>
        </authorList>
    </citation>
    <scope>NUCLEOTIDE SEQUENCE [LARGE SCALE GENOMIC DNA]</scope>
    <source>
        <strain evidence="2 3">SM1705</strain>
    </source>
</reference>
<dbReference type="Proteomes" id="UP000264589">
    <property type="component" value="Unassembled WGS sequence"/>
</dbReference>
<name>A0A371RHL8_9PROT</name>
<dbReference type="InParanoid" id="A0A371RHL8"/>
<sequence length="120" mass="13358">MTYRLAEPNEGLTRHLILTLTIIVVFVVADERAFGLYQALGIEVDWTTIKDRLFLVHSWQMIPPLIVALIFFGSGAFRALGLQANILTGLRSDLSAPCLCCSDMRFSARLAQAKRRSTSS</sequence>
<evidence type="ECO:0000256" key="1">
    <source>
        <dbReference type="SAM" id="Phobius"/>
    </source>
</evidence>
<keyword evidence="3" id="KW-1185">Reference proteome</keyword>
<keyword evidence="1" id="KW-0812">Transmembrane</keyword>
<accession>A0A371RHL8</accession>
<feature type="transmembrane region" description="Helical" evidence="1">
    <location>
        <begin position="61"/>
        <end position="81"/>
    </location>
</feature>
<gene>
    <name evidence="2" type="ORF">DX908_06455</name>
</gene>
<dbReference type="RefSeq" id="WP_116391589.1">
    <property type="nucleotide sequence ID" value="NZ_QUQO01000001.1"/>
</dbReference>
<keyword evidence="1" id="KW-1133">Transmembrane helix</keyword>